<name>A0A6J8C294_MYTCO</name>
<feature type="domain" description="Ig-like" evidence="2">
    <location>
        <begin position="12"/>
        <end position="104"/>
    </location>
</feature>
<dbReference type="OrthoDB" id="7225082at2759"/>
<dbReference type="Proteomes" id="UP000507470">
    <property type="component" value="Unassembled WGS sequence"/>
</dbReference>
<dbReference type="InterPro" id="IPR036179">
    <property type="entry name" value="Ig-like_dom_sf"/>
</dbReference>
<accession>A0A6J8C294</accession>
<evidence type="ECO:0000313" key="4">
    <source>
        <dbReference type="Proteomes" id="UP000507470"/>
    </source>
</evidence>
<dbReference type="PROSITE" id="PS50835">
    <property type="entry name" value="IG_LIKE"/>
    <property type="match status" value="1"/>
</dbReference>
<dbReference type="EMBL" id="CACVKT020004542">
    <property type="protein sequence ID" value="CAC5390508.1"/>
    <property type="molecule type" value="Genomic_DNA"/>
</dbReference>
<proteinExistence type="predicted"/>
<dbReference type="InterPro" id="IPR003598">
    <property type="entry name" value="Ig_sub2"/>
</dbReference>
<dbReference type="AlphaFoldDB" id="A0A6J8C294"/>
<dbReference type="InterPro" id="IPR013783">
    <property type="entry name" value="Ig-like_fold"/>
</dbReference>
<dbReference type="SUPFAM" id="SSF52540">
    <property type="entry name" value="P-loop containing nucleoside triphosphate hydrolases"/>
    <property type="match status" value="1"/>
</dbReference>
<dbReference type="SMART" id="SM00408">
    <property type="entry name" value="IGc2"/>
    <property type="match status" value="1"/>
</dbReference>
<protein>
    <recommendedName>
        <fullName evidence="2">Ig-like domain-containing protein</fullName>
    </recommendedName>
</protein>
<dbReference type="InterPro" id="IPR027417">
    <property type="entry name" value="P-loop_NTPase"/>
</dbReference>
<sequence length="923" mass="107545">MLWVLLNNNLMPHNKETNGTSEKYSIIYIKHCTPKTYHIIEGENFTITCEMRSLLSIKSVRWQKDGHDINLDAAKYKLNVSKSSLTIENISEVDGGTYTCIVSNRCVSFLSALLIRMKWDWASNHFKEYRKENQNSMAVNVHKLPTKYETEEKQKGGEVSMKPLLLLSEDIKRVVWYFKTEDIFRDVKLEQLVDTNDGAAEPDHHCFKYGGGTLKKPELVFKTDVSDNGHYICFVVMEDGSIVSFRWKLRVFPQDTTYEAVLQHRVDKSYVKTSTVDMAVECLKNNGFVVIVGRKGTGKSKMCLQLESVFLEEDYRLLRFDKSPDRRKIADLESTKIIFILDDITILDQRLDFLPEVSGNSKAKVICTCRQVEMATLKGILQGKKLYSDNAVIDLDYNILTLEEKKKILEGLSASTSSKLDEDLFNTIIRTEPFFGFPLKAKKFCSIEKHLQKGEKYFTYPPKRLRKEICDLYETSIKTEKPDLMNKYCVLAYIATDKKKCLDVFNIDLKRFTLLKKIIYKDTEHESQFNDVVDTLVWKYVVKTDNHTYRFIHPAVSKAVYLSSDHFTNYITVEGEIEDIIELIRSVKYEVSVDDLVLKLESVEQYHILCERLISTLIPQPDLVKNIGEYIYHQFIKMRDREFLVILFYNLVACFSIGTEKQKEIKRKEEKTNVNEENPDENVNQIDNGNEDISKTKNNHYLPFTMIPLMEHLTRTGIDGWIYTNEDILVPDCMVLYGLIMACKNTFHRNENKKNTFKAILKLFCKRCQEEHFQLDICKPMDIYGNVFCHYLTMFSEIESCIILTKLLKFLPELNTMEKKAWSKEGKIPYKVKNMLQESPMQLSAYLGKAKIFKMFWEKSQYKKKRRKRLLRRAEIGMRLNHGSGSSASEIKSFLYLDNDLSQIVLRGEKEGYSEILKILIQN</sequence>
<dbReference type="InterPro" id="IPR007110">
    <property type="entry name" value="Ig-like_dom"/>
</dbReference>
<evidence type="ECO:0000256" key="1">
    <source>
        <dbReference type="SAM" id="MobiDB-lite"/>
    </source>
</evidence>
<dbReference type="SMART" id="SM00409">
    <property type="entry name" value="IG"/>
    <property type="match status" value="2"/>
</dbReference>
<dbReference type="InterPro" id="IPR003599">
    <property type="entry name" value="Ig_sub"/>
</dbReference>
<keyword evidence="4" id="KW-1185">Reference proteome</keyword>
<evidence type="ECO:0000313" key="3">
    <source>
        <dbReference type="EMBL" id="CAC5390508.1"/>
    </source>
</evidence>
<dbReference type="SUPFAM" id="SSF48726">
    <property type="entry name" value="Immunoglobulin"/>
    <property type="match status" value="1"/>
</dbReference>
<dbReference type="Pfam" id="PF20720">
    <property type="entry name" value="nSTAND3"/>
    <property type="match status" value="1"/>
</dbReference>
<reference evidence="3 4" key="1">
    <citation type="submission" date="2020-06" db="EMBL/GenBank/DDBJ databases">
        <authorList>
            <person name="Li R."/>
            <person name="Bekaert M."/>
        </authorList>
    </citation>
    <scope>NUCLEOTIDE SEQUENCE [LARGE SCALE GENOMIC DNA]</scope>
    <source>
        <strain evidence="4">wild</strain>
    </source>
</reference>
<evidence type="ECO:0000259" key="2">
    <source>
        <dbReference type="PROSITE" id="PS50835"/>
    </source>
</evidence>
<gene>
    <name evidence="3" type="ORF">MCOR_25601</name>
</gene>
<dbReference type="Gene3D" id="2.60.40.10">
    <property type="entry name" value="Immunoglobulins"/>
    <property type="match status" value="1"/>
</dbReference>
<dbReference type="InterPro" id="IPR049050">
    <property type="entry name" value="nSTAND3"/>
</dbReference>
<feature type="region of interest" description="Disordered" evidence="1">
    <location>
        <begin position="668"/>
        <end position="689"/>
    </location>
</feature>
<dbReference type="Pfam" id="PF13927">
    <property type="entry name" value="Ig_3"/>
    <property type="match status" value="1"/>
</dbReference>
<organism evidence="3 4">
    <name type="scientific">Mytilus coruscus</name>
    <name type="common">Sea mussel</name>
    <dbReference type="NCBI Taxonomy" id="42192"/>
    <lineage>
        <taxon>Eukaryota</taxon>
        <taxon>Metazoa</taxon>
        <taxon>Spiralia</taxon>
        <taxon>Lophotrochozoa</taxon>
        <taxon>Mollusca</taxon>
        <taxon>Bivalvia</taxon>
        <taxon>Autobranchia</taxon>
        <taxon>Pteriomorphia</taxon>
        <taxon>Mytilida</taxon>
        <taxon>Mytiloidea</taxon>
        <taxon>Mytilidae</taxon>
        <taxon>Mytilinae</taxon>
        <taxon>Mytilus</taxon>
    </lineage>
</organism>